<dbReference type="OrthoDB" id="413408at2759"/>
<feature type="domain" description="RAP" evidence="2">
    <location>
        <begin position="1354"/>
        <end position="1411"/>
    </location>
</feature>
<evidence type="ECO:0000313" key="4">
    <source>
        <dbReference type="Proteomes" id="UP000708148"/>
    </source>
</evidence>
<dbReference type="PROSITE" id="PS51286">
    <property type="entry name" value="RAP"/>
    <property type="match status" value="1"/>
</dbReference>
<dbReference type="GO" id="GO:0003723">
    <property type="term" value="F:RNA binding"/>
    <property type="evidence" value="ECO:0007669"/>
    <property type="project" value="TreeGrafter"/>
</dbReference>
<feature type="region of interest" description="Disordered" evidence="1">
    <location>
        <begin position="82"/>
        <end position="140"/>
    </location>
</feature>
<feature type="compositionally biased region" description="Acidic residues" evidence="1">
    <location>
        <begin position="87"/>
        <end position="103"/>
    </location>
</feature>
<dbReference type="GO" id="GO:0035770">
    <property type="term" value="C:ribonucleoprotein granule"/>
    <property type="evidence" value="ECO:0007669"/>
    <property type="project" value="TreeGrafter"/>
</dbReference>
<organism evidence="3 4">
    <name type="scientific">Ostreobium quekettii</name>
    <dbReference type="NCBI Taxonomy" id="121088"/>
    <lineage>
        <taxon>Eukaryota</taxon>
        <taxon>Viridiplantae</taxon>
        <taxon>Chlorophyta</taxon>
        <taxon>core chlorophytes</taxon>
        <taxon>Ulvophyceae</taxon>
        <taxon>TCBD clade</taxon>
        <taxon>Bryopsidales</taxon>
        <taxon>Ostreobineae</taxon>
        <taxon>Ostreobiaceae</taxon>
        <taxon>Ostreobium</taxon>
    </lineage>
</organism>
<feature type="compositionally biased region" description="Low complexity" evidence="1">
    <location>
        <begin position="19"/>
        <end position="43"/>
    </location>
</feature>
<feature type="compositionally biased region" description="Acidic residues" evidence="1">
    <location>
        <begin position="113"/>
        <end position="136"/>
    </location>
</feature>
<evidence type="ECO:0000313" key="3">
    <source>
        <dbReference type="EMBL" id="CAD7695114.1"/>
    </source>
</evidence>
<name>A0A8S1IK21_9CHLO</name>
<dbReference type="Proteomes" id="UP000708148">
    <property type="component" value="Unassembled WGS sequence"/>
</dbReference>
<dbReference type="InterPro" id="IPR050870">
    <property type="entry name" value="FAST_kinase"/>
</dbReference>
<evidence type="ECO:0000259" key="2">
    <source>
        <dbReference type="PROSITE" id="PS51286"/>
    </source>
</evidence>
<keyword evidence="4" id="KW-1185">Reference proteome</keyword>
<dbReference type="PANTHER" id="PTHR21228:SF40">
    <property type="entry name" value="LD45607P"/>
    <property type="match status" value="1"/>
</dbReference>
<dbReference type="PANTHER" id="PTHR21228">
    <property type="entry name" value="FAST LEU-RICH DOMAIN-CONTAINING"/>
    <property type="match status" value="1"/>
</dbReference>
<comment type="caution">
    <text evidence="3">The sequence shown here is derived from an EMBL/GenBank/DDBJ whole genome shotgun (WGS) entry which is preliminary data.</text>
</comment>
<dbReference type="GO" id="GO:0005759">
    <property type="term" value="C:mitochondrial matrix"/>
    <property type="evidence" value="ECO:0007669"/>
    <property type="project" value="TreeGrafter"/>
</dbReference>
<sequence length="1486" mass="164939">MARLGGSTLGACREPPAIPVSTAARRSPAPRCASDACPRVAVPAVPPREGSLVHGSGRPARWTARLDPESRRECAAFGGRNVLERHDDDDEMESGSLSEEEENCMFSSANNSLEEESEGEIGDDRSETEEDSDQNQDSEQLMREAHQLATRLSQAHDCVRVLDIISIWPKKEHEGGTLSSAELTVTMNRLRALVKTCAAEWEKVSSHPGMAVIETSFVAHRQEIQLQTLTGMLTIISSMKGRTPGMVKAAFAQLVDLSPQLQTASKGTIASLCASLATIHDTPPVSVVRRIHEKVARDIGEYDPVTVASVLRRLAFIRPLPPEAAVAVFWDRALQSVPQLAMGGIKTILVPFVYFRPPPPVRLQDCMYEKCMELMPELDATSIGRLLVWMFRLQYPIPRDFWEVIEPAIVSVVQVETTDRDVQQVIEGYSGLGGANPRVLHVLLNKILPRASSLQPRGLAGTLRALATLEYKDGAALEALADRVVELTPRLTMKTISAIAWSLSSLKSGHDVLKELALAVAKMDTAMPAEVAKLVCSLGRLGVRVAPLMNKLCYFLDEQSLKDMDAMSIAYLSNAVSKLRHRDDELVSRIAGAVEWRYDRLNFEQAMTVTKCCALAAPRKNLLQKQFDDRVEHELRTADASVMVQILELYGVLKRRQGNEKVDMVVQHISGSVDKLKLEELARVMRWTGKMNLQDEGLLAALTTAVSVSYTSMSAEQLSWVMWGFCKVGHPIEEELFDALSRQISANVESLHLHDLCRFLYACARSQRCDPDVLSRVADRISTSQASDLGFPGISILLWSFGKLDLKHAGVLRWADDQLPSIIGAAQPQAYANIFWAFRRLDHRPSASFIRAAVKGVGRTMDMFKPYEISTVLYGLVHWDVELGDQWMASTISYMEEHIEDFDGNALCNMLWAMTRRGCKPGKSVIARACYQVMNDIHRLDYYQLGNFLWACGRAGFKPTPLLEEVATRVARIAHRLEPRALSSVVWGFAVCQFLSNDMLQAVKVASIDRFQEFSAFQLSGLLWGMSTLGWKGRKFYANAARRAADCIDDMTTVDLFTTVWAFARSGRPANQFLLLAYDRLSQEMNKLRAHQIVSLAWAIGKIGRCNNDVMEALAVAAEEKMAELDVKGISTLLWSFATVSYDPGATFDKLVAVIGSPGRETFPNWLSLTHTVWSCARLLHPIPQYVEVAGLQLLEKHKDAVQWKGGMSTQGPVDGRHLMLCLWAMSVFGDHSSEFVQGLADRVNKVDVLETMQDEQKQQLAQCLLVAAADGKVSPLECLPKHYKAEAMASWRGVVKWNSERELSTFHRNVTSTLHQLGVKYEDKHVSDDLCVCLDIFAHLPEGSPESEEFKGVAIELYGPQHLSSNLYKPVGKVVLRQKMIQDRGYRLVPLLYTEWMDLQSQGGVSSMKESYVGGKLFNAGVLERNLFSLPSDAAQSSQNGDSERGTRELVGLRLHEQGPESEAVSGSDMGGEAMDEVFSGLEYT</sequence>
<dbReference type="InterPro" id="IPR013584">
    <property type="entry name" value="RAP"/>
</dbReference>
<dbReference type="InterPro" id="IPR058917">
    <property type="entry name" value="RESC6_dom"/>
</dbReference>
<proteinExistence type="predicted"/>
<dbReference type="Pfam" id="PF26188">
    <property type="entry name" value="RESC6"/>
    <property type="match status" value="2"/>
</dbReference>
<evidence type="ECO:0000256" key="1">
    <source>
        <dbReference type="SAM" id="MobiDB-lite"/>
    </source>
</evidence>
<gene>
    <name evidence="3" type="ORF">OSTQU699_LOCUS474</name>
</gene>
<dbReference type="GO" id="GO:0000963">
    <property type="term" value="P:mitochondrial RNA processing"/>
    <property type="evidence" value="ECO:0007669"/>
    <property type="project" value="TreeGrafter"/>
</dbReference>
<accession>A0A8S1IK21</accession>
<dbReference type="EMBL" id="CAJHUC010000307">
    <property type="protein sequence ID" value="CAD7695114.1"/>
    <property type="molecule type" value="Genomic_DNA"/>
</dbReference>
<feature type="region of interest" description="Disordered" evidence="1">
    <location>
        <begin position="1"/>
        <end position="70"/>
    </location>
</feature>
<dbReference type="GO" id="GO:0044528">
    <property type="term" value="P:regulation of mitochondrial mRNA stability"/>
    <property type="evidence" value="ECO:0007669"/>
    <property type="project" value="TreeGrafter"/>
</dbReference>
<protein>
    <recommendedName>
        <fullName evidence="2">RAP domain-containing protein</fullName>
    </recommendedName>
</protein>
<reference evidence="3" key="1">
    <citation type="submission" date="2020-12" db="EMBL/GenBank/DDBJ databases">
        <authorList>
            <person name="Iha C."/>
        </authorList>
    </citation>
    <scope>NUCLEOTIDE SEQUENCE</scope>
</reference>